<dbReference type="EMBL" id="BLAY01000076">
    <property type="protein sequence ID" value="GET39844.1"/>
    <property type="molecule type" value="Genomic_DNA"/>
</dbReference>
<protein>
    <submittedName>
        <fullName evidence="2">Uncharacterized protein</fullName>
    </submittedName>
</protein>
<gene>
    <name evidence="2" type="ORF">MiSe_46160</name>
</gene>
<dbReference type="AlphaFoldDB" id="A0AAV3XC14"/>
<comment type="caution">
    <text evidence="2">The sequence shown here is derived from an EMBL/GenBank/DDBJ whole genome shotgun (WGS) entry which is preliminary data.</text>
</comment>
<organism evidence="2 3">
    <name type="scientific">Microseira wollei NIES-4236</name>
    <dbReference type="NCBI Taxonomy" id="2530354"/>
    <lineage>
        <taxon>Bacteria</taxon>
        <taxon>Bacillati</taxon>
        <taxon>Cyanobacteriota</taxon>
        <taxon>Cyanophyceae</taxon>
        <taxon>Oscillatoriophycideae</taxon>
        <taxon>Aerosakkonematales</taxon>
        <taxon>Aerosakkonemataceae</taxon>
        <taxon>Microseira</taxon>
    </lineage>
</organism>
<keyword evidence="1" id="KW-0472">Membrane</keyword>
<accession>A0AAV3XC14</accession>
<proteinExistence type="predicted"/>
<evidence type="ECO:0000313" key="2">
    <source>
        <dbReference type="EMBL" id="GET39844.1"/>
    </source>
</evidence>
<evidence type="ECO:0000313" key="3">
    <source>
        <dbReference type="Proteomes" id="UP001050975"/>
    </source>
</evidence>
<reference evidence="2" key="1">
    <citation type="submission" date="2019-10" db="EMBL/GenBank/DDBJ databases">
        <title>Draft genome sequece of Microseira wollei NIES-4236.</title>
        <authorList>
            <person name="Yamaguchi H."/>
            <person name="Suzuki S."/>
            <person name="Kawachi M."/>
        </authorList>
    </citation>
    <scope>NUCLEOTIDE SEQUENCE</scope>
    <source>
        <strain evidence="2">NIES-4236</strain>
    </source>
</reference>
<feature type="transmembrane region" description="Helical" evidence="1">
    <location>
        <begin position="6"/>
        <end position="29"/>
    </location>
</feature>
<sequence>MTFNLLTMIMWACVASTGATIVYIAYLNLDEITRWFLERESLIVDQDDIAFTVQEKQSSGHYRIIQGIFNTKNHQIVEARTIKYDLIDREIANAHSDAELVIYQ</sequence>
<keyword evidence="3" id="KW-1185">Reference proteome</keyword>
<evidence type="ECO:0000256" key="1">
    <source>
        <dbReference type="SAM" id="Phobius"/>
    </source>
</evidence>
<keyword evidence="1" id="KW-1133">Transmembrane helix</keyword>
<dbReference type="Proteomes" id="UP001050975">
    <property type="component" value="Unassembled WGS sequence"/>
</dbReference>
<name>A0AAV3XC14_9CYAN</name>
<keyword evidence="1" id="KW-0812">Transmembrane</keyword>
<dbReference type="RefSeq" id="WP_226585478.1">
    <property type="nucleotide sequence ID" value="NZ_BLAY01000076.1"/>
</dbReference>